<protein>
    <submittedName>
        <fullName evidence="2">Uncharacterized protein</fullName>
    </submittedName>
</protein>
<gene>
    <name evidence="2" type="ORF">BT96DRAFT_1006045</name>
</gene>
<accession>A0A6A4GLP8</accession>
<feature type="region of interest" description="Disordered" evidence="1">
    <location>
        <begin position="1"/>
        <end position="25"/>
    </location>
</feature>
<feature type="compositionally biased region" description="Polar residues" evidence="1">
    <location>
        <begin position="574"/>
        <end position="589"/>
    </location>
</feature>
<feature type="region of interest" description="Disordered" evidence="1">
    <location>
        <begin position="571"/>
        <end position="604"/>
    </location>
</feature>
<organism evidence="2 3">
    <name type="scientific">Gymnopus androsaceus JB14</name>
    <dbReference type="NCBI Taxonomy" id="1447944"/>
    <lineage>
        <taxon>Eukaryota</taxon>
        <taxon>Fungi</taxon>
        <taxon>Dikarya</taxon>
        <taxon>Basidiomycota</taxon>
        <taxon>Agaricomycotina</taxon>
        <taxon>Agaricomycetes</taxon>
        <taxon>Agaricomycetidae</taxon>
        <taxon>Agaricales</taxon>
        <taxon>Marasmiineae</taxon>
        <taxon>Omphalotaceae</taxon>
        <taxon>Gymnopus</taxon>
    </lineage>
</organism>
<dbReference type="Proteomes" id="UP000799118">
    <property type="component" value="Unassembled WGS sequence"/>
</dbReference>
<evidence type="ECO:0000313" key="2">
    <source>
        <dbReference type="EMBL" id="KAE9386488.1"/>
    </source>
</evidence>
<evidence type="ECO:0000256" key="1">
    <source>
        <dbReference type="SAM" id="MobiDB-lite"/>
    </source>
</evidence>
<reference evidence="2" key="1">
    <citation type="journal article" date="2019" name="Environ. Microbiol.">
        <title>Fungal ecological strategies reflected in gene transcription - a case study of two litter decomposers.</title>
        <authorList>
            <person name="Barbi F."/>
            <person name="Kohler A."/>
            <person name="Barry K."/>
            <person name="Baskaran P."/>
            <person name="Daum C."/>
            <person name="Fauchery L."/>
            <person name="Ihrmark K."/>
            <person name="Kuo A."/>
            <person name="LaButti K."/>
            <person name="Lipzen A."/>
            <person name="Morin E."/>
            <person name="Grigoriev I.V."/>
            <person name="Henrissat B."/>
            <person name="Lindahl B."/>
            <person name="Martin F."/>
        </authorList>
    </citation>
    <scope>NUCLEOTIDE SEQUENCE</scope>
    <source>
        <strain evidence="2">JB14</strain>
    </source>
</reference>
<feature type="compositionally biased region" description="Polar residues" evidence="1">
    <location>
        <begin position="1"/>
        <end position="10"/>
    </location>
</feature>
<dbReference type="OrthoDB" id="3024697at2759"/>
<name>A0A6A4GLP8_9AGAR</name>
<dbReference type="EMBL" id="ML769875">
    <property type="protein sequence ID" value="KAE9386488.1"/>
    <property type="molecule type" value="Genomic_DNA"/>
</dbReference>
<feature type="compositionally biased region" description="Polar residues" evidence="1">
    <location>
        <begin position="325"/>
        <end position="348"/>
    </location>
</feature>
<keyword evidence="3" id="KW-1185">Reference proteome</keyword>
<feature type="region of interest" description="Disordered" evidence="1">
    <location>
        <begin position="317"/>
        <end position="348"/>
    </location>
</feature>
<evidence type="ECO:0000313" key="3">
    <source>
        <dbReference type="Proteomes" id="UP000799118"/>
    </source>
</evidence>
<dbReference type="AlphaFoldDB" id="A0A6A4GLP8"/>
<feature type="region of interest" description="Disordered" evidence="1">
    <location>
        <begin position="285"/>
        <end position="304"/>
    </location>
</feature>
<sequence length="604" mass="64983">MPNWSQSPPAQSDLDEESFPPSPEISCLSTPQIPFPSQHHIFSQYETPTRTLLQHNLNIHEMNNFNRFPQPQIPTMQQKFEILHNATESDLQRAGNAAYNLLYSKCLELTAELNANRKLNKTLGKLVAQPPRLPKFELWDLLDHETDYTNICFNTLTSWTDYKKNKANSSQKAPHNLGFLQSKNSTYIVSAPNSKDQMSAIWQTSKSIWSDLYIADVDPESWGVVNTEIGDYFYARLASIHPEFCYCNNGKWKAKVYATVKYPDFTTNVRDKGKLQRDPTIKVLRSKRPSPNNVEPPLKKKRKKNLKINTTTTSPISLTMPIASGSGTTPSPDIASNSTTSAQSAGVSLSPEQLAGLIPFDNNEFVDPSSTRLSPSPVSSSAIIPVVPPGAISSTSSASEPVWESSGIIPVQGPAPSTTAIPTTTIVNAAGDGSIATAMGAVPTTTISDVAGDGSTDTATTVAASTTINDAAGDGSTDTSGVAPLALGSNTTGVDPFTSHSVPQTVPPPSVPFTSTVKAKPVPKKQQPMVLEANCAITGRNLFAAEYLKTHEVTTAKFTAIYETQARKLKKNANKTTENPANGTGSRDNSVPGGAGAMGDSRER</sequence>
<proteinExistence type="predicted"/>